<keyword evidence="2" id="KW-0238">DNA-binding</keyword>
<proteinExistence type="predicted"/>
<dbReference type="InterPro" id="IPR011711">
    <property type="entry name" value="GntR_C"/>
</dbReference>
<keyword evidence="3" id="KW-0804">Transcription</keyword>
<dbReference type="InterPro" id="IPR000524">
    <property type="entry name" value="Tscrpt_reg_HTH_GntR"/>
</dbReference>
<dbReference type="PANTHER" id="PTHR43537">
    <property type="entry name" value="TRANSCRIPTIONAL REGULATOR, GNTR FAMILY"/>
    <property type="match status" value="1"/>
</dbReference>
<dbReference type="PATRIC" id="fig|80878.5.peg.2183"/>
<dbReference type="SUPFAM" id="SSF46785">
    <property type="entry name" value="Winged helix' DNA-binding domain"/>
    <property type="match status" value="1"/>
</dbReference>
<dbReference type="InterPro" id="IPR008920">
    <property type="entry name" value="TF_FadR/GntR_C"/>
</dbReference>
<organism evidence="5 6">
    <name type="scientific">Acidovorax temperans</name>
    <dbReference type="NCBI Taxonomy" id="80878"/>
    <lineage>
        <taxon>Bacteria</taxon>
        <taxon>Pseudomonadati</taxon>
        <taxon>Pseudomonadota</taxon>
        <taxon>Betaproteobacteria</taxon>
        <taxon>Burkholderiales</taxon>
        <taxon>Comamonadaceae</taxon>
        <taxon>Acidovorax</taxon>
    </lineage>
</organism>
<name>A0A0D7K7D0_9BURK</name>
<dbReference type="SMART" id="SM00345">
    <property type="entry name" value="HTH_GNTR"/>
    <property type="match status" value="1"/>
</dbReference>
<dbReference type="SUPFAM" id="SSF48008">
    <property type="entry name" value="GntR ligand-binding domain-like"/>
    <property type="match status" value="1"/>
</dbReference>
<dbReference type="Proteomes" id="UP000032566">
    <property type="component" value="Unassembled WGS sequence"/>
</dbReference>
<evidence type="ECO:0000256" key="3">
    <source>
        <dbReference type="ARBA" id="ARBA00023163"/>
    </source>
</evidence>
<evidence type="ECO:0000256" key="2">
    <source>
        <dbReference type="ARBA" id="ARBA00023125"/>
    </source>
</evidence>
<dbReference type="CDD" id="cd07377">
    <property type="entry name" value="WHTH_GntR"/>
    <property type="match status" value="1"/>
</dbReference>
<dbReference type="EMBL" id="JXYQ01000038">
    <property type="protein sequence ID" value="KJA10215.1"/>
    <property type="molecule type" value="Genomic_DNA"/>
</dbReference>
<evidence type="ECO:0000313" key="6">
    <source>
        <dbReference type="Proteomes" id="UP000032566"/>
    </source>
</evidence>
<dbReference type="AlphaFoldDB" id="A0A0D7K7D0"/>
<dbReference type="InterPro" id="IPR036390">
    <property type="entry name" value="WH_DNA-bd_sf"/>
</dbReference>
<evidence type="ECO:0000313" key="5">
    <source>
        <dbReference type="EMBL" id="KJA10215.1"/>
    </source>
</evidence>
<dbReference type="Gene3D" id="1.10.10.10">
    <property type="entry name" value="Winged helix-like DNA-binding domain superfamily/Winged helix DNA-binding domain"/>
    <property type="match status" value="1"/>
</dbReference>
<feature type="domain" description="HTH gntR-type" evidence="4">
    <location>
        <begin position="12"/>
        <end position="80"/>
    </location>
</feature>
<dbReference type="STRING" id="80878.RP29_12440"/>
<dbReference type="GO" id="GO:0003677">
    <property type="term" value="F:DNA binding"/>
    <property type="evidence" value="ECO:0007669"/>
    <property type="project" value="UniProtKB-KW"/>
</dbReference>
<evidence type="ECO:0000256" key="1">
    <source>
        <dbReference type="ARBA" id="ARBA00023015"/>
    </source>
</evidence>
<dbReference type="Pfam" id="PF07729">
    <property type="entry name" value="FCD"/>
    <property type="match status" value="1"/>
</dbReference>
<comment type="caution">
    <text evidence="5">The sequence shown here is derived from an EMBL/GenBank/DDBJ whole genome shotgun (WGS) entry which is preliminary data.</text>
</comment>
<keyword evidence="6" id="KW-1185">Reference proteome</keyword>
<dbReference type="Gene3D" id="1.20.120.530">
    <property type="entry name" value="GntR ligand-binding domain-like"/>
    <property type="match status" value="1"/>
</dbReference>
<dbReference type="RefSeq" id="WP_044398932.1">
    <property type="nucleotide sequence ID" value="NZ_JXYQ01000038.1"/>
</dbReference>
<dbReference type="OrthoDB" id="1040417at2"/>
<reference evidence="5 6" key="1">
    <citation type="submission" date="2014-12" db="EMBL/GenBank/DDBJ databases">
        <title>Isolation of bacteria from lake water.</title>
        <authorList>
            <person name="Sheng K.-Y."/>
            <person name="Chin P.-S."/>
            <person name="Chan K.-G."/>
            <person name="Tan G.S."/>
        </authorList>
    </citation>
    <scope>NUCLEOTIDE SEQUENCE [LARGE SCALE GENOMIC DNA]</scope>
    <source>
        <strain evidence="5 6">KY4</strain>
    </source>
</reference>
<dbReference type="PANTHER" id="PTHR43537:SF5">
    <property type="entry name" value="UXU OPERON TRANSCRIPTIONAL REGULATOR"/>
    <property type="match status" value="1"/>
</dbReference>
<dbReference type="SMART" id="SM00895">
    <property type="entry name" value="FCD"/>
    <property type="match status" value="1"/>
</dbReference>
<protein>
    <submittedName>
        <fullName evidence="5">GntR family transcriptional regulator</fullName>
    </submittedName>
</protein>
<dbReference type="GO" id="GO:0003700">
    <property type="term" value="F:DNA-binding transcription factor activity"/>
    <property type="evidence" value="ECO:0007669"/>
    <property type="project" value="InterPro"/>
</dbReference>
<dbReference type="PROSITE" id="PS50949">
    <property type="entry name" value="HTH_GNTR"/>
    <property type="match status" value="1"/>
</dbReference>
<dbReference type="InterPro" id="IPR036388">
    <property type="entry name" value="WH-like_DNA-bd_sf"/>
</dbReference>
<evidence type="ECO:0000259" key="4">
    <source>
        <dbReference type="PROSITE" id="PS50949"/>
    </source>
</evidence>
<keyword evidence="1" id="KW-0805">Transcription regulation</keyword>
<dbReference type="Pfam" id="PF00392">
    <property type="entry name" value="GntR"/>
    <property type="match status" value="1"/>
</dbReference>
<gene>
    <name evidence="5" type="ORF">RP29_12440</name>
</gene>
<accession>A0A0D7K7D0</accession>
<dbReference type="PRINTS" id="PR00035">
    <property type="entry name" value="HTHGNTR"/>
</dbReference>
<sequence length="260" mass="28289">MSSSFAAIKPAIKLSDQVASALEAEIREGRIQAGDKLPTEAALAQQFEVSRTVVREAISRLKSLGLVDSRQGSGVYVKAPGIEPLHFDLPHAASREAVMQIVEVRRALESEVAELAAQRRSETDVQAIRDAMQRISEAVQAGRDGAEEDVEFHRAIARAAGNPFLISTLDYLARFLQGATRVTRANEARRSDFAQAVTQEHEQIVRAIESGDARGARNAATEHMCNALRRIEQADTTFWAQDGARLAQPLVGEAPPSPRA</sequence>